<gene>
    <name evidence="1" type="ORF">H9948_06970</name>
</gene>
<accession>A0A9D2I1W8</accession>
<evidence type="ECO:0000313" key="2">
    <source>
        <dbReference type="Proteomes" id="UP000886856"/>
    </source>
</evidence>
<reference evidence="1" key="2">
    <citation type="submission" date="2021-04" db="EMBL/GenBank/DDBJ databases">
        <authorList>
            <person name="Gilroy R."/>
        </authorList>
    </citation>
    <scope>NUCLEOTIDE SEQUENCE</scope>
    <source>
        <strain evidence="1">CHK171-505</strain>
    </source>
</reference>
<dbReference type="EMBL" id="DWYW01000160">
    <property type="protein sequence ID" value="HJA90517.1"/>
    <property type="molecule type" value="Genomic_DNA"/>
</dbReference>
<sequence>MRKGGNKMRAKYSVTHYETYSKTVLDVLDEFLCWLDSKGISEPEDVGELLGISAYKARKLQRLEDLPNERVEKMMRKVMRNG</sequence>
<protein>
    <submittedName>
        <fullName evidence="1">Uncharacterized protein</fullName>
    </submittedName>
</protein>
<comment type="caution">
    <text evidence="1">The sequence shown here is derived from an EMBL/GenBank/DDBJ whole genome shotgun (WGS) entry which is preliminary data.</text>
</comment>
<name>A0A9D2I1W8_9LACT</name>
<dbReference type="Proteomes" id="UP000886856">
    <property type="component" value="Unassembled WGS sequence"/>
</dbReference>
<reference evidence="1" key="1">
    <citation type="journal article" date="2021" name="PeerJ">
        <title>Extensive microbial diversity within the chicken gut microbiome revealed by metagenomics and culture.</title>
        <authorList>
            <person name="Gilroy R."/>
            <person name="Ravi A."/>
            <person name="Getino M."/>
            <person name="Pursley I."/>
            <person name="Horton D.L."/>
            <person name="Alikhan N.F."/>
            <person name="Baker D."/>
            <person name="Gharbi K."/>
            <person name="Hall N."/>
            <person name="Watson M."/>
            <person name="Adriaenssens E.M."/>
            <person name="Foster-Nyarko E."/>
            <person name="Jarju S."/>
            <person name="Secka A."/>
            <person name="Antonio M."/>
            <person name="Oren A."/>
            <person name="Chaudhuri R.R."/>
            <person name="La Ragione R."/>
            <person name="Hildebrand F."/>
            <person name="Pallen M.J."/>
        </authorList>
    </citation>
    <scope>NUCLEOTIDE SEQUENCE</scope>
    <source>
        <strain evidence="1">CHK171-505</strain>
    </source>
</reference>
<dbReference type="AlphaFoldDB" id="A0A9D2I1W8"/>
<evidence type="ECO:0000313" key="1">
    <source>
        <dbReference type="EMBL" id="HJA90517.1"/>
    </source>
</evidence>
<proteinExistence type="predicted"/>
<organism evidence="1 2">
    <name type="scientific">Candidatus Jeotgalibaca merdavium</name>
    <dbReference type="NCBI Taxonomy" id="2838627"/>
    <lineage>
        <taxon>Bacteria</taxon>
        <taxon>Bacillati</taxon>
        <taxon>Bacillota</taxon>
        <taxon>Bacilli</taxon>
        <taxon>Lactobacillales</taxon>
        <taxon>Carnobacteriaceae</taxon>
        <taxon>Jeotgalibaca</taxon>
    </lineage>
</organism>